<evidence type="ECO:0000313" key="2">
    <source>
        <dbReference type="EMBL" id="KAJ8915645.1"/>
    </source>
</evidence>
<evidence type="ECO:0000313" key="3">
    <source>
        <dbReference type="Proteomes" id="UP001159042"/>
    </source>
</evidence>
<reference evidence="2 3" key="1">
    <citation type="journal article" date="2023" name="Insect Mol. Biol.">
        <title>Genome sequencing provides insights into the evolution of gene families encoding plant cell wall-degrading enzymes in longhorned beetles.</title>
        <authorList>
            <person name="Shin N.R."/>
            <person name="Okamura Y."/>
            <person name="Kirsch R."/>
            <person name="Pauchet Y."/>
        </authorList>
    </citation>
    <scope>NUCLEOTIDE SEQUENCE [LARGE SCALE GENOMIC DNA]</scope>
    <source>
        <strain evidence="2">EAD_L_NR</strain>
    </source>
</reference>
<protein>
    <recommendedName>
        <fullName evidence="4">Sperm-tail PG-rich repeat-containing protein 2</fullName>
    </recommendedName>
</protein>
<accession>A0AAV8VNH0</accession>
<name>A0AAV8VNH0_9CUCU</name>
<evidence type="ECO:0000256" key="1">
    <source>
        <dbReference type="SAM" id="MobiDB-lite"/>
    </source>
</evidence>
<dbReference type="AlphaFoldDB" id="A0AAV8VNH0"/>
<organism evidence="2 3">
    <name type="scientific">Exocentrus adspersus</name>
    <dbReference type="NCBI Taxonomy" id="1586481"/>
    <lineage>
        <taxon>Eukaryota</taxon>
        <taxon>Metazoa</taxon>
        <taxon>Ecdysozoa</taxon>
        <taxon>Arthropoda</taxon>
        <taxon>Hexapoda</taxon>
        <taxon>Insecta</taxon>
        <taxon>Pterygota</taxon>
        <taxon>Neoptera</taxon>
        <taxon>Endopterygota</taxon>
        <taxon>Coleoptera</taxon>
        <taxon>Polyphaga</taxon>
        <taxon>Cucujiformia</taxon>
        <taxon>Chrysomeloidea</taxon>
        <taxon>Cerambycidae</taxon>
        <taxon>Lamiinae</taxon>
        <taxon>Acanthocinini</taxon>
        <taxon>Exocentrus</taxon>
    </lineage>
</organism>
<dbReference type="PANTHER" id="PTHR21580">
    <property type="entry name" value="SHIPPO-1-RELATED"/>
    <property type="match status" value="1"/>
</dbReference>
<feature type="region of interest" description="Disordered" evidence="1">
    <location>
        <begin position="305"/>
        <end position="324"/>
    </location>
</feature>
<dbReference type="Proteomes" id="UP001159042">
    <property type="component" value="Unassembled WGS sequence"/>
</dbReference>
<dbReference type="InterPro" id="IPR051291">
    <property type="entry name" value="CIMAP"/>
</dbReference>
<proteinExistence type="predicted"/>
<dbReference type="InterPro" id="IPR010736">
    <property type="entry name" value="SHIPPO-rpt"/>
</dbReference>
<keyword evidence="3" id="KW-1185">Reference proteome</keyword>
<dbReference type="Pfam" id="PF07004">
    <property type="entry name" value="SHIPPO-rpt"/>
    <property type="match status" value="1"/>
</dbReference>
<sequence>MYSRAPRDTLSVNSQTTRNVGPATYAISDGLDYRVNVVPFLSSKKRVPSFLRKPATEVYYGLPDTITSVKGGSTPRNKALRFVTQISDTPAPGDYDPQIEVKCRRDVPSTVRPRKLYVCRVPYSTKVTAPSMPLDPYGYSLNKNASLSKIHPAETDTTLGPAYYHVPFETINPNKGCKWSGRTGKRSFYNVEESPGPAAYDLVLPKCRKSVEEEQTREMARRFSFVPRYLEMREMKLWKEGLPGPGQYDVCNRDVCKMCESAKPRPFVSAAKRFNMEVSENPGPGHYDTSKDISKYPVSKRQVPFSVEAQRGDSTKQSDSPGPAYYYIPSPLTERLMKKKNVYTVFEPPFCTTAKRNTLGISPDAASSPSPADYYKDIQGHCKIFVSSVFKSKTTRFKRVCKANEVSPASYDSGDAYKTSKGHTSFQMYETSFNSTSKRKGIIEVDDRPGPADYCSQGNLSHKGHYIPTSPRFPDSGSDVPGPGTYMKSETP</sequence>
<evidence type="ECO:0008006" key="4">
    <source>
        <dbReference type="Google" id="ProtNLM"/>
    </source>
</evidence>
<gene>
    <name evidence="2" type="ORF">NQ315_003429</name>
</gene>
<feature type="region of interest" description="Disordered" evidence="1">
    <location>
        <begin position="454"/>
        <end position="492"/>
    </location>
</feature>
<comment type="caution">
    <text evidence="2">The sequence shown here is derived from an EMBL/GenBank/DDBJ whole genome shotgun (WGS) entry which is preliminary data.</text>
</comment>
<dbReference type="EMBL" id="JANEYG010000051">
    <property type="protein sequence ID" value="KAJ8915645.1"/>
    <property type="molecule type" value="Genomic_DNA"/>
</dbReference>